<dbReference type="InterPro" id="IPR015943">
    <property type="entry name" value="WD40/YVTN_repeat-like_dom_sf"/>
</dbReference>
<evidence type="ECO:0000313" key="4">
    <source>
        <dbReference type="EMBL" id="GFS88726.1"/>
    </source>
</evidence>
<feature type="repeat" description="WD" evidence="3">
    <location>
        <begin position="174"/>
        <end position="208"/>
    </location>
</feature>
<organism evidence="4 5">
    <name type="scientific">Nephila pilipes</name>
    <name type="common">Giant wood spider</name>
    <name type="synonym">Nephila maculata</name>
    <dbReference type="NCBI Taxonomy" id="299642"/>
    <lineage>
        <taxon>Eukaryota</taxon>
        <taxon>Metazoa</taxon>
        <taxon>Ecdysozoa</taxon>
        <taxon>Arthropoda</taxon>
        <taxon>Chelicerata</taxon>
        <taxon>Arachnida</taxon>
        <taxon>Araneae</taxon>
        <taxon>Araneomorphae</taxon>
        <taxon>Entelegynae</taxon>
        <taxon>Araneoidea</taxon>
        <taxon>Nephilidae</taxon>
        <taxon>Nephila</taxon>
    </lineage>
</organism>
<dbReference type="Pfam" id="PF00400">
    <property type="entry name" value="WD40"/>
    <property type="match status" value="1"/>
</dbReference>
<dbReference type="AlphaFoldDB" id="A0A8X6T912"/>
<proteinExistence type="predicted"/>
<gene>
    <name evidence="4" type="primary">WDY</name>
    <name evidence="4" type="ORF">NPIL_553061</name>
</gene>
<keyword evidence="2" id="KW-0677">Repeat</keyword>
<evidence type="ECO:0000256" key="2">
    <source>
        <dbReference type="ARBA" id="ARBA00022737"/>
    </source>
</evidence>
<dbReference type="Gene3D" id="2.130.10.10">
    <property type="entry name" value="YVTN repeat-like/Quinoprotein amine dehydrogenase"/>
    <property type="match status" value="1"/>
</dbReference>
<dbReference type="SMART" id="SM00320">
    <property type="entry name" value="WD40"/>
    <property type="match status" value="3"/>
</dbReference>
<reference evidence="4" key="1">
    <citation type="submission" date="2020-08" db="EMBL/GenBank/DDBJ databases">
        <title>Multicomponent nature underlies the extraordinary mechanical properties of spider dragline silk.</title>
        <authorList>
            <person name="Kono N."/>
            <person name="Nakamura H."/>
            <person name="Mori M."/>
            <person name="Yoshida Y."/>
            <person name="Ohtoshi R."/>
            <person name="Malay A.D."/>
            <person name="Moran D.A.P."/>
            <person name="Tomita M."/>
            <person name="Numata K."/>
            <person name="Arakawa K."/>
        </authorList>
    </citation>
    <scope>NUCLEOTIDE SEQUENCE</scope>
</reference>
<keyword evidence="5" id="KW-1185">Reference proteome</keyword>
<dbReference type="PROSITE" id="PS50294">
    <property type="entry name" value="WD_REPEATS_REGION"/>
    <property type="match status" value="1"/>
</dbReference>
<evidence type="ECO:0000313" key="5">
    <source>
        <dbReference type="Proteomes" id="UP000887013"/>
    </source>
</evidence>
<dbReference type="OrthoDB" id="6426869at2759"/>
<dbReference type="InterPro" id="IPR036322">
    <property type="entry name" value="WD40_repeat_dom_sf"/>
</dbReference>
<dbReference type="PANTHER" id="PTHR44324:SF6">
    <property type="entry name" value="EF-HAND CALCIUM BINDING DOMAIN 8"/>
    <property type="match status" value="1"/>
</dbReference>
<dbReference type="EMBL" id="BMAW01053000">
    <property type="protein sequence ID" value="GFS88726.1"/>
    <property type="molecule type" value="Genomic_DNA"/>
</dbReference>
<dbReference type="Proteomes" id="UP000887013">
    <property type="component" value="Unassembled WGS sequence"/>
</dbReference>
<dbReference type="PROSITE" id="PS50082">
    <property type="entry name" value="WD_REPEATS_2"/>
    <property type="match status" value="1"/>
</dbReference>
<name>A0A8X6T912_NEPPI</name>
<comment type="caution">
    <text evidence="4">The sequence shown here is derived from an EMBL/GenBank/DDBJ whole genome shotgun (WGS) entry which is preliminary data.</text>
</comment>
<dbReference type="PANTHER" id="PTHR44324">
    <property type="entry name" value="WD40 REPEAT DOMAIN 95"/>
    <property type="match status" value="1"/>
</dbReference>
<evidence type="ECO:0000256" key="3">
    <source>
        <dbReference type="PROSITE-ProRule" id="PRU00221"/>
    </source>
</evidence>
<keyword evidence="3" id="KW-0853">WD repeat</keyword>
<dbReference type="InterPro" id="IPR051242">
    <property type="entry name" value="WD-EF-hand_domain"/>
</dbReference>
<dbReference type="SUPFAM" id="SSF50978">
    <property type="entry name" value="WD40 repeat-like"/>
    <property type="match status" value="1"/>
</dbReference>
<dbReference type="InterPro" id="IPR001680">
    <property type="entry name" value="WD40_rpt"/>
</dbReference>
<sequence length="328" mass="37921">MKLLGPAITEDCKDYPAKLLVKERKNSSISQILILQNREMEESIGNLVSCGIDGRIRFWNIICVQKVNKWQLLSKFRAVFRECDGVLCIATDRENKFLFSGDTMGYIRIYDLEDYYSLYGSIPSNAKNPKIHHYEKYPFLRLQRLIQANHSQHSKFDADGGRELGFAPLLLNCFRAHMGAILKIEYSNEKEMIVTAARQGSVRLWTISGIYVGHFGSETADVAPKIKRMPPDIQVIASPLTLHVFNNGRKPYWERAMKALNRCRLGYTFEKTEEQPFAWIKEKEIVTKKFSEEFTLHRELEKRLPSFPGTTALKLQLHKVENIDVKEK</sequence>
<evidence type="ECO:0000256" key="1">
    <source>
        <dbReference type="ARBA" id="ARBA00014901"/>
    </source>
</evidence>
<protein>
    <recommendedName>
        <fullName evidence="1">WD repeat-containing protein on Y chromosome</fullName>
    </recommendedName>
</protein>
<accession>A0A8X6T912</accession>